<name>A0A0N4XX02_NIPBR</name>
<dbReference type="EMBL" id="UYSL01019891">
    <property type="protein sequence ID" value="VDL71058.1"/>
    <property type="molecule type" value="Genomic_DNA"/>
</dbReference>
<reference evidence="4" key="1">
    <citation type="submission" date="2017-02" db="UniProtKB">
        <authorList>
            <consortium name="WormBaseParasite"/>
        </authorList>
    </citation>
    <scope>IDENTIFICATION</scope>
</reference>
<keyword evidence="3" id="KW-1185">Reference proteome</keyword>
<keyword evidence="1" id="KW-0812">Transmembrane</keyword>
<proteinExistence type="predicted"/>
<dbReference type="Proteomes" id="UP000271162">
    <property type="component" value="Unassembled WGS sequence"/>
</dbReference>
<dbReference type="InterPro" id="IPR019422">
    <property type="entry name" value="7TM_GPCR_serpentine_rcpt_Srh"/>
</dbReference>
<dbReference type="PANTHER" id="PTHR46891">
    <property type="entry name" value="SERPENTINE RECEPTOR, CLASS H-RELATED"/>
    <property type="match status" value="1"/>
</dbReference>
<feature type="transmembrane region" description="Helical" evidence="1">
    <location>
        <begin position="96"/>
        <end position="118"/>
    </location>
</feature>
<keyword evidence="1" id="KW-0472">Membrane</keyword>
<dbReference type="OMA" id="LIAPRFY"/>
<evidence type="ECO:0000313" key="4">
    <source>
        <dbReference type="WBParaSite" id="NBR_0000746801-mRNA-1"/>
    </source>
</evidence>
<feature type="transmembrane region" description="Helical" evidence="1">
    <location>
        <begin position="14"/>
        <end position="38"/>
    </location>
</feature>
<dbReference type="WBParaSite" id="NBR_0000746801-mRNA-1">
    <property type="protein sequence ID" value="NBR_0000746801-mRNA-1"/>
    <property type="gene ID" value="NBR_0000746801"/>
</dbReference>
<evidence type="ECO:0000313" key="3">
    <source>
        <dbReference type="Proteomes" id="UP000271162"/>
    </source>
</evidence>
<evidence type="ECO:0000256" key="1">
    <source>
        <dbReference type="SAM" id="Phobius"/>
    </source>
</evidence>
<dbReference type="AlphaFoldDB" id="A0A0N4XX02"/>
<evidence type="ECO:0000313" key="2">
    <source>
        <dbReference type="EMBL" id="VDL71058.1"/>
    </source>
</evidence>
<feature type="transmembrane region" description="Helical" evidence="1">
    <location>
        <begin position="50"/>
        <end position="76"/>
    </location>
</feature>
<accession>A0A0N4XX02</accession>
<gene>
    <name evidence="2" type="ORF">NBR_LOCUS7469</name>
</gene>
<protein>
    <submittedName>
        <fullName evidence="4">G protein-coupled receptor</fullName>
    </submittedName>
</protein>
<keyword evidence="1" id="KW-1133">Transmembrane helix</keyword>
<reference evidence="2 3" key="2">
    <citation type="submission" date="2018-11" db="EMBL/GenBank/DDBJ databases">
        <authorList>
            <consortium name="Pathogen Informatics"/>
        </authorList>
    </citation>
    <scope>NUCLEOTIDE SEQUENCE [LARGE SCALE GENOMIC DNA]</scope>
</reference>
<sequence>MVNHCRELDLKPQIYIHAMGALSIITIPINMLALYCIVRKSPKQMDIYKWYLFTYQSISTAFDWAYTILLLPVLFYPVPMGHTAAWLAEIFSIPTYGGFCFCASILGCLAAIILNLFGYRLNVIVPRAHALSLSKLGHAYMSVAVATFCIICVAIALIDTTADQADALSWVTREYTCAEPALSAPRLYIFLLHKMKRVVVLGAAGGVLIIFLCISSVILSFHFLPKNGQLSQKTKVMQRRFLYLCVQV</sequence>
<dbReference type="Pfam" id="PF10318">
    <property type="entry name" value="7TM_GPCR_Srh"/>
    <property type="match status" value="1"/>
</dbReference>
<feature type="transmembrane region" description="Helical" evidence="1">
    <location>
        <begin position="198"/>
        <end position="224"/>
    </location>
</feature>
<organism evidence="4">
    <name type="scientific">Nippostrongylus brasiliensis</name>
    <name type="common">Rat hookworm</name>
    <dbReference type="NCBI Taxonomy" id="27835"/>
    <lineage>
        <taxon>Eukaryota</taxon>
        <taxon>Metazoa</taxon>
        <taxon>Ecdysozoa</taxon>
        <taxon>Nematoda</taxon>
        <taxon>Chromadorea</taxon>
        <taxon>Rhabditida</taxon>
        <taxon>Rhabditina</taxon>
        <taxon>Rhabditomorpha</taxon>
        <taxon>Strongyloidea</taxon>
        <taxon>Heligmosomidae</taxon>
        <taxon>Nippostrongylus</taxon>
    </lineage>
</organism>
<feature type="transmembrane region" description="Helical" evidence="1">
    <location>
        <begin position="139"/>
        <end position="158"/>
    </location>
</feature>